<dbReference type="EMBL" id="JAMPLM010000004">
    <property type="protein sequence ID" value="MEP1058251.1"/>
    <property type="molecule type" value="Genomic_DNA"/>
</dbReference>
<evidence type="ECO:0000313" key="1">
    <source>
        <dbReference type="EMBL" id="MEP1058251.1"/>
    </source>
</evidence>
<gene>
    <name evidence="1" type="ORF">NDI38_07335</name>
</gene>
<evidence type="ECO:0000313" key="2">
    <source>
        <dbReference type="Proteomes" id="UP001476950"/>
    </source>
</evidence>
<dbReference type="Proteomes" id="UP001476950">
    <property type="component" value="Unassembled WGS sequence"/>
</dbReference>
<reference evidence="1 2" key="1">
    <citation type="submission" date="2022-04" db="EMBL/GenBank/DDBJ databases">
        <title>Positive selection, recombination, and allopatry shape intraspecific diversity of widespread and dominant cyanobacteria.</title>
        <authorList>
            <person name="Wei J."/>
            <person name="Shu W."/>
            <person name="Hu C."/>
        </authorList>
    </citation>
    <scope>NUCLEOTIDE SEQUENCE [LARGE SCALE GENOMIC DNA]</scope>
    <source>
        <strain evidence="1 2">AS-A4</strain>
    </source>
</reference>
<sequence>MAQTLLKPLWATIAGIFTLGSVTVLKPAQAFSVTYNFTVQITSAAYESHGLMNGATEYGSLTYDNANLTGIGSEYVSAAPGSLTLEFNFLSKLHTQKNDLNYGSDAYLYDYPVAFFSNGRLLGLDFLVVPSPSQASQDELGFRIFRELFYVGATDNFNSGTLAGTVTYGNSAAVPEPSEIGGTILAFSCFSLWFLRRVKG</sequence>
<name>A0ABV0KG91_9CYAN</name>
<protein>
    <recommendedName>
        <fullName evidence="3">PEP-CTERM sorting domain-containing protein</fullName>
    </recommendedName>
</protein>
<comment type="caution">
    <text evidence="1">The sequence shown here is derived from an EMBL/GenBank/DDBJ whole genome shotgun (WGS) entry which is preliminary data.</text>
</comment>
<dbReference type="RefSeq" id="WP_190454958.1">
    <property type="nucleotide sequence ID" value="NZ_JAMPLM010000004.1"/>
</dbReference>
<accession>A0ABV0KG91</accession>
<proteinExistence type="predicted"/>
<evidence type="ECO:0008006" key="3">
    <source>
        <dbReference type="Google" id="ProtNLM"/>
    </source>
</evidence>
<organism evidence="1 2">
    <name type="scientific">Stenomitos frigidus AS-A4</name>
    <dbReference type="NCBI Taxonomy" id="2933935"/>
    <lineage>
        <taxon>Bacteria</taxon>
        <taxon>Bacillati</taxon>
        <taxon>Cyanobacteriota</taxon>
        <taxon>Cyanophyceae</taxon>
        <taxon>Leptolyngbyales</taxon>
        <taxon>Leptolyngbyaceae</taxon>
        <taxon>Stenomitos</taxon>
    </lineage>
</organism>
<keyword evidence="2" id="KW-1185">Reference proteome</keyword>